<accession>A0A3M7PJ33</accession>
<evidence type="ECO:0000313" key="1">
    <source>
        <dbReference type="EMBL" id="RMZ98744.1"/>
    </source>
</evidence>
<comment type="caution">
    <text evidence="1">The sequence shown here is derived from an EMBL/GenBank/DDBJ whole genome shotgun (WGS) entry which is preliminary data.</text>
</comment>
<proteinExistence type="predicted"/>
<dbReference type="Proteomes" id="UP000276133">
    <property type="component" value="Unassembled WGS sequence"/>
</dbReference>
<reference evidence="1 2" key="1">
    <citation type="journal article" date="2018" name="Sci. Rep.">
        <title>Genomic signatures of local adaptation to the degree of environmental predictability in rotifers.</title>
        <authorList>
            <person name="Franch-Gras L."/>
            <person name="Hahn C."/>
            <person name="Garcia-Roger E.M."/>
            <person name="Carmona M.J."/>
            <person name="Serra M."/>
            <person name="Gomez A."/>
        </authorList>
    </citation>
    <scope>NUCLEOTIDE SEQUENCE [LARGE SCALE GENOMIC DNA]</scope>
    <source>
        <strain evidence="1">HYR1</strain>
    </source>
</reference>
<protein>
    <submittedName>
        <fullName evidence="1">Uncharacterized protein</fullName>
    </submittedName>
</protein>
<name>A0A3M7PJ33_BRAPC</name>
<keyword evidence="2" id="KW-1185">Reference proteome</keyword>
<organism evidence="1 2">
    <name type="scientific">Brachionus plicatilis</name>
    <name type="common">Marine rotifer</name>
    <name type="synonym">Brachionus muelleri</name>
    <dbReference type="NCBI Taxonomy" id="10195"/>
    <lineage>
        <taxon>Eukaryota</taxon>
        <taxon>Metazoa</taxon>
        <taxon>Spiralia</taxon>
        <taxon>Gnathifera</taxon>
        <taxon>Rotifera</taxon>
        <taxon>Eurotatoria</taxon>
        <taxon>Monogononta</taxon>
        <taxon>Pseudotrocha</taxon>
        <taxon>Ploima</taxon>
        <taxon>Brachionidae</taxon>
        <taxon>Brachionus</taxon>
    </lineage>
</organism>
<gene>
    <name evidence="1" type="ORF">BpHYR1_044690</name>
</gene>
<dbReference type="EMBL" id="REGN01010584">
    <property type="protein sequence ID" value="RMZ98744.1"/>
    <property type="molecule type" value="Genomic_DNA"/>
</dbReference>
<dbReference type="AlphaFoldDB" id="A0A3M7PJ33"/>
<evidence type="ECO:0000313" key="2">
    <source>
        <dbReference type="Proteomes" id="UP000276133"/>
    </source>
</evidence>
<sequence>MRLRIILNLRTKISKHCNIFCYKSVFRNFLQEESKEIQQIQSKSSEWKKIMKTYVASVLANIISDLN</sequence>